<keyword evidence="2" id="KW-0456">Lyase</keyword>
<keyword evidence="3" id="KW-1185">Reference proteome</keyword>
<sequence>MSINKQRLATICFSLFFSSPLLSKTTVITEDFEDHQYNWSYQLHPRGISIIDEPSSNNKNKVALFELTGEDYFNWKGNPGLNRCELQFKPNETSSNSQTFFNWRFKIPDYLSDEEYQIAYAESDTSYKQAFRLQVKARYLELYSTAENKLLWRSNINLNRDWYDISLEILWHEEKGRLSLSINNKPVFSGYTITKIEKENMFFQVGLLRKNESSVAKMFLDDLSIITTL</sequence>
<proteinExistence type="predicted"/>
<gene>
    <name evidence="2" type="ORF">ACFOHL_16690</name>
</gene>
<accession>A0ABV7FWQ3</accession>
<keyword evidence="1" id="KW-0732">Signal</keyword>
<dbReference type="RefSeq" id="WP_376921382.1">
    <property type="nucleotide sequence ID" value="NZ_JBHRSW010000048.1"/>
</dbReference>
<comment type="caution">
    <text evidence="2">The sequence shown here is derived from an EMBL/GenBank/DDBJ whole genome shotgun (WGS) entry which is preliminary data.</text>
</comment>
<evidence type="ECO:0000256" key="1">
    <source>
        <dbReference type="SAM" id="SignalP"/>
    </source>
</evidence>
<feature type="chain" id="PRO_5045848572" evidence="1">
    <location>
        <begin position="24"/>
        <end position="229"/>
    </location>
</feature>
<dbReference type="Pfam" id="PF14099">
    <property type="entry name" value="Polysacc_lyase"/>
    <property type="match status" value="1"/>
</dbReference>
<evidence type="ECO:0000313" key="3">
    <source>
        <dbReference type="Proteomes" id="UP001595478"/>
    </source>
</evidence>
<feature type="signal peptide" evidence="1">
    <location>
        <begin position="1"/>
        <end position="23"/>
    </location>
</feature>
<protein>
    <submittedName>
        <fullName evidence="2">Heparin lyase I family protein</fullName>
    </submittedName>
</protein>
<dbReference type="Gene3D" id="2.60.120.200">
    <property type="match status" value="1"/>
</dbReference>
<dbReference type="InterPro" id="IPR025975">
    <property type="entry name" value="Polysacc_lyase"/>
</dbReference>
<dbReference type="Proteomes" id="UP001595478">
    <property type="component" value="Unassembled WGS sequence"/>
</dbReference>
<dbReference type="EMBL" id="JBHRSW010000048">
    <property type="protein sequence ID" value="MFC3123262.1"/>
    <property type="molecule type" value="Genomic_DNA"/>
</dbReference>
<dbReference type="GO" id="GO:0016829">
    <property type="term" value="F:lyase activity"/>
    <property type="evidence" value="ECO:0007669"/>
    <property type="project" value="UniProtKB-KW"/>
</dbReference>
<evidence type="ECO:0000313" key="2">
    <source>
        <dbReference type="EMBL" id="MFC3123262.1"/>
    </source>
</evidence>
<reference evidence="3" key="1">
    <citation type="journal article" date="2019" name="Int. J. Syst. Evol. Microbiol.">
        <title>The Global Catalogue of Microorganisms (GCM) 10K type strain sequencing project: providing services to taxonomists for standard genome sequencing and annotation.</title>
        <authorList>
            <consortium name="The Broad Institute Genomics Platform"/>
            <consortium name="The Broad Institute Genome Sequencing Center for Infectious Disease"/>
            <person name="Wu L."/>
            <person name="Ma J."/>
        </authorList>
    </citation>
    <scope>NUCLEOTIDE SEQUENCE [LARGE SCALE GENOMIC DNA]</scope>
    <source>
        <strain evidence="3">KCTC 52473</strain>
    </source>
</reference>
<name>A0ABV7FWQ3_9ALTE</name>
<organism evidence="2 3">
    <name type="scientific">Agaribacter flavus</name>
    <dbReference type="NCBI Taxonomy" id="1902781"/>
    <lineage>
        <taxon>Bacteria</taxon>
        <taxon>Pseudomonadati</taxon>
        <taxon>Pseudomonadota</taxon>
        <taxon>Gammaproteobacteria</taxon>
        <taxon>Alteromonadales</taxon>
        <taxon>Alteromonadaceae</taxon>
        <taxon>Agaribacter</taxon>
    </lineage>
</organism>